<reference evidence="1 2" key="1">
    <citation type="submission" date="2015-02" db="EMBL/GenBank/DDBJ databases">
        <authorList>
            <person name="Ju K.-S."/>
            <person name="Doroghazi J.R."/>
            <person name="Metcalf W."/>
        </authorList>
    </citation>
    <scope>NUCLEOTIDE SEQUENCE [LARGE SCALE GENOMIC DNA]</scope>
    <source>
        <strain evidence="1 2">NRRL ISP-5550</strain>
    </source>
</reference>
<evidence type="ECO:0000313" key="2">
    <source>
        <dbReference type="Proteomes" id="UP000033551"/>
    </source>
</evidence>
<protein>
    <submittedName>
        <fullName evidence="1">Uncharacterized protein</fullName>
    </submittedName>
</protein>
<dbReference type="EMBL" id="JZWV01000720">
    <property type="protein sequence ID" value="KJY28544.1"/>
    <property type="molecule type" value="Genomic_DNA"/>
</dbReference>
<dbReference type="PATRIC" id="fig|68223.7.peg.1110"/>
<comment type="caution">
    <text evidence="1">The sequence shown here is derived from an EMBL/GenBank/DDBJ whole genome shotgun (WGS) entry which is preliminary data.</text>
</comment>
<proteinExistence type="predicted"/>
<name>A0A0F4J405_9ACTN</name>
<dbReference type="AlphaFoldDB" id="A0A0F4J405"/>
<organism evidence="1 2">
    <name type="scientific">Streptomyces katrae</name>
    <dbReference type="NCBI Taxonomy" id="68223"/>
    <lineage>
        <taxon>Bacteria</taxon>
        <taxon>Bacillati</taxon>
        <taxon>Actinomycetota</taxon>
        <taxon>Actinomycetes</taxon>
        <taxon>Kitasatosporales</taxon>
        <taxon>Streptomycetaceae</taxon>
        <taxon>Streptomyces</taxon>
    </lineage>
</organism>
<dbReference type="Proteomes" id="UP000033551">
    <property type="component" value="Unassembled WGS sequence"/>
</dbReference>
<sequence>MGSQYGSDHAGFGCAACCAEDALVAQAHHQSHNGVRVERMIQDDSHFIVSVQRCGLCSQAFASVFTEYVDWVASQDAQYRTVLPITDAEADDLMAGRLSPHRVGALGHGRRHLQSDWPSEADKPSVYWDSGVFEVREGY</sequence>
<accession>A0A0F4J405</accession>
<gene>
    <name evidence="1" type="ORF">VR44_25095</name>
</gene>
<keyword evidence="2" id="KW-1185">Reference proteome</keyword>
<evidence type="ECO:0000313" key="1">
    <source>
        <dbReference type="EMBL" id="KJY28544.1"/>
    </source>
</evidence>